<proteinExistence type="predicted"/>
<dbReference type="InterPro" id="IPR036770">
    <property type="entry name" value="Ankyrin_rpt-contain_sf"/>
</dbReference>
<evidence type="ECO:0000313" key="2">
    <source>
        <dbReference type="Proteomes" id="UP000054693"/>
    </source>
</evidence>
<accession>A0A0W0ZW38</accession>
<dbReference type="EC" id="1.14.13.9" evidence="1"/>
<reference evidence="1 2" key="1">
    <citation type="submission" date="2015-11" db="EMBL/GenBank/DDBJ databases">
        <title>Genomic analysis of 38 Legionella species identifies large and diverse effector repertoires.</title>
        <authorList>
            <person name="Burstein D."/>
            <person name="Amaro F."/>
            <person name="Zusman T."/>
            <person name="Lifshitz Z."/>
            <person name="Cohen O."/>
            <person name="Gilbert J.A."/>
            <person name="Pupko T."/>
            <person name="Shuman H.A."/>
            <person name="Segal G."/>
        </authorList>
    </citation>
    <scope>NUCLEOTIDE SEQUENCE [LARGE SCALE GENOMIC DNA]</scope>
    <source>
        <strain evidence="1 2">ATCC 49180</strain>
    </source>
</reference>
<dbReference type="Gene3D" id="1.25.40.20">
    <property type="entry name" value="Ankyrin repeat-containing domain"/>
    <property type="match status" value="1"/>
</dbReference>
<keyword evidence="1" id="KW-0503">Monooxygenase</keyword>
<protein>
    <submittedName>
        <fullName evidence="1">Kynurenine 3-monooxygenase</fullName>
        <ecNumber evidence="1">1.14.13.9</ecNumber>
    </submittedName>
</protein>
<dbReference type="Proteomes" id="UP000054693">
    <property type="component" value="Unassembled WGS sequence"/>
</dbReference>
<dbReference type="RefSeq" id="WP_058520330.1">
    <property type="nucleotide sequence ID" value="NZ_CAAAIP010000001.1"/>
</dbReference>
<comment type="caution">
    <text evidence="1">The sequence shown here is derived from an EMBL/GenBank/DDBJ whole genome shotgun (WGS) entry which is preliminary data.</text>
</comment>
<evidence type="ECO:0000313" key="1">
    <source>
        <dbReference type="EMBL" id="KTD73278.1"/>
    </source>
</evidence>
<dbReference type="InterPro" id="IPR036188">
    <property type="entry name" value="FAD/NAD-bd_sf"/>
</dbReference>
<dbReference type="Gene3D" id="3.50.50.60">
    <property type="entry name" value="FAD/NAD(P)-binding domain"/>
    <property type="match status" value="1"/>
</dbReference>
<keyword evidence="2" id="KW-1185">Reference proteome</keyword>
<dbReference type="SUPFAM" id="SSF48403">
    <property type="entry name" value="Ankyrin repeat"/>
    <property type="match status" value="1"/>
</dbReference>
<sequence>MPEQERVHYDVVVSGMGPAGLSAAWEAIRAGKTVCLLTNRDENDYTRVQKVFLQAELREYLHLMFNSLPRKPETISEEDRDFLANLDTKRGIPISEVEKYLLRRIKELDNTKFNIFEKSTLADVQLSSGEARIIDSQNQEDKAKTTFDFLIGADGVHHHAVDEVNKDLPPKQQIIYQRDFKRPHKYHVSVFVPVIKKTDDSPIVLPVKQENESEDARINVGKDGLYFAIIFAHTSNDKTTIECNINCEIPRELYYFYYEAKGAYFDAVNKENQDKNQIKQLEKYYREATKALEEFIKNKILSELKMGTKDVAFNPDKNGIIDFSLFVTILNQASKAFILSQDKIFILMGDSYRAPYYPWGHGINDALTQGKFLRKIFNANPQQFHQKLKEYEKMCKDLALTAKIGAAIGSFRIFKELVWSHSGKRAEVVFREYQSDREQPRMHRSIFKDNALDILNGLLKNNRLELYTKNNQGENILHFALKQNKPEVFDWLHKMDFSIFHELVLQKDQDGYTPVHLFAMQENPDSAIQNLIALAPSKANLKEYRDEDGNTYAHIVVQNERPHLKLLEFIFKRHPEILTIRNNEGLTPIEMIYISYAQFLEAEDVPKGQKENYINILKWAEKNNLGSEEEALEFLEANMRPSME</sequence>
<dbReference type="EMBL" id="LNZA01000001">
    <property type="protein sequence ID" value="KTD73278.1"/>
    <property type="molecule type" value="Genomic_DNA"/>
</dbReference>
<dbReference type="STRING" id="40335.Ltuc_1125"/>
<organism evidence="1 2">
    <name type="scientific">Legionella tucsonensis</name>
    <dbReference type="NCBI Taxonomy" id="40335"/>
    <lineage>
        <taxon>Bacteria</taxon>
        <taxon>Pseudomonadati</taxon>
        <taxon>Pseudomonadota</taxon>
        <taxon>Gammaproteobacteria</taxon>
        <taxon>Legionellales</taxon>
        <taxon>Legionellaceae</taxon>
        <taxon>Legionella</taxon>
    </lineage>
</organism>
<dbReference type="SUPFAM" id="SSF51905">
    <property type="entry name" value="FAD/NAD(P)-binding domain"/>
    <property type="match status" value="1"/>
</dbReference>
<dbReference type="OrthoDB" id="5654456at2"/>
<name>A0A0W0ZW38_9GAMM</name>
<keyword evidence="1" id="KW-0560">Oxidoreductase</keyword>
<gene>
    <name evidence="1" type="primary">kmo</name>
    <name evidence="1" type="ORF">Ltuc_1125</name>
</gene>
<dbReference type="PATRIC" id="fig|40335.7.peg.1182"/>
<dbReference type="AlphaFoldDB" id="A0A0W0ZW38"/>
<dbReference type="GO" id="GO:0004502">
    <property type="term" value="F:kynurenine 3-monooxygenase activity"/>
    <property type="evidence" value="ECO:0007669"/>
    <property type="project" value="UniProtKB-EC"/>
</dbReference>
<dbReference type="PRINTS" id="PR00420">
    <property type="entry name" value="RNGMNOXGNASE"/>
</dbReference>